<dbReference type="SUPFAM" id="SSF48452">
    <property type="entry name" value="TPR-like"/>
    <property type="match status" value="1"/>
</dbReference>
<proteinExistence type="predicted"/>
<comment type="caution">
    <text evidence="1">The sequence shown here is derived from an EMBL/GenBank/DDBJ whole genome shotgun (WGS) entry which is preliminary data.</text>
</comment>
<evidence type="ECO:0000313" key="1">
    <source>
        <dbReference type="EMBL" id="GAG13161.1"/>
    </source>
</evidence>
<protein>
    <submittedName>
        <fullName evidence="1">Uncharacterized protein</fullName>
    </submittedName>
</protein>
<dbReference type="AlphaFoldDB" id="X0WKE1"/>
<organism evidence="1">
    <name type="scientific">marine sediment metagenome</name>
    <dbReference type="NCBI Taxonomy" id="412755"/>
    <lineage>
        <taxon>unclassified sequences</taxon>
        <taxon>metagenomes</taxon>
        <taxon>ecological metagenomes</taxon>
    </lineage>
</organism>
<accession>X0WKE1</accession>
<sequence>AGRGAEALATWQHLSEEAATPFERGEALWLLASLAARIGEDQRYQDALVTLVRDYPWHRRALESLDQPQQAPAPALTAAERGTVLFNHGLDDQAKETFQDALEQDTSPEEQATSHFYLALLAERDGQPDDALEEYEAALADLEGEEEDGLFAEAAWERALLLETLDRAEEAVAAYTALADATPDSTQAPEALFHAGLLRYRQGRPADALSHWTRYLEAAPEAETARARFWLAEAALATGDTASADIHLSEAAAVAPWDYFGLRARALLE</sequence>
<dbReference type="InterPro" id="IPR019734">
    <property type="entry name" value="TPR_rpt"/>
</dbReference>
<reference evidence="1" key="1">
    <citation type="journal article" date="2014" name="Front. Microbiol.">
        <title>High frequency of phylogenetically diverse reductive dehalogenase-homologous genes in deep subseafloor sedimentary metagenomes.</title>
        <authorList>
            <person name="Kawai M."/>
            <person name="Futagami T."/>
            <person name="Toyoda A."/>
            <person name="Takaki Y."/>
            <person name="Nishi S."/>
            <person name="Hori S."/>
            <person name="Arai W."/>
            <person name="Tsubouchi T."/>
            <person name="Morono Y."/>
            <person name="Uchiyama I."/>
            <person name="Ito T."/>
            <person name="Fujiyama A."/>
            <person name="Inagaki F."/>
            <person name="Takami H."/>
        </authorList>
    </citation>
    <scope>NUCLEOTIDE SEQUENCE</scope>
    <source>
        <strain evidence="1">Expedition CK06-06</strain>
    </source>
</reference>
<dbReference type="InterPro" id="IPR011990">
    <property type="entry name" value="TPR-like_helical_dom_sf"/>
</dbReference>
<feature type="non-terminal residue" evidence="1">
    <location>
        <position position="269"/>
    </location>
</feature>
<feature type="non-terminal residue" evidence="1">
    <location>
        <position position="1"/>
    </location>
</feature>
<dbReference type="SMART" id="SM00028">
    <property type="entry name" value="TPR"/>
    <property type="match status" value="4"/>
</dbReference>
<dbReference type="Gene3D" id="1.25.40.10">
    <property type="entry name" value="Tetratricopeptide repeat domain"/>
    <property type="match status" value="2"/>
</dbReference>
<name>X0WKE1_9ZZZZ</name>
<dbReference type="Pfam" id="PF13432">
    <property type="entry name" value="TPR_16"/>
    <property type="match status" value="2"/>
</dbReference>
<gene>
    <name evidence="1" type="ORF">S01H1_37618</name>
</gene>
<dbReference type="EMBL" id="BARS01023631">
    <property type="protein sequence ID" value="GAG13161.1"/>
    <property type="molecule type" value="Genomic_DNA"/>
</dbReference>